<sequence>MIAAGTIVTIAAGTVAGAATNVIENAHERSGPPVGVGGLFKREAALSLSAFFYPAPAGSLSRIRAHIIGTSRNARFIHSTNALVRDGSSRACGYTMLTGRAGPS</sequence>
<proteinExistence type="predicted"/>
<evidence type="ECO:0000313" key="1">
    <source>
        <dbReference type="EMBL" id="VVG69645.1"/>
    </source>
</evidence>
<dbReference type="EMBL" id="CABPSX010000001">
    <property type="protein sequence ID" value="VVG69645.1"/>
    <property type="molecule type" value="Genomic_DNA"/>
</dbReference>
<protein>
    <submittedName>
        <fullName evidence="1">Uncharacterized protein</fullName>
    </submittedName>
</protein>
<dbReference type="Proteomes" id="UP000364291">
    <property type="component" value="Unassembled WGS sequence"/>
</dbReference>
<reference evidence="1 2" key="1">
    <citation type="submission" date="2019-08" db="EMBL/GenBank/DDBJ databases">
        <authorList>
            <person name="Peeters C."/>
        </authorList>
    </citation>
    <scope>NUCLEOTIDE SEQUENCE [LARGE SCALE GENOMIC DNA]</scope>
    <source>
        <strain evidence="1 2">LMG 18089</strain>
    </source>
</reference>
<accession>A0A5E5P039</accession>
<dbReference type="AlphaFoldDB" id="A0A5E5P039"/>
<evidence type="ECO:0000313" key="2">
    <source>
        <dbReference type="Proteomes" id="UP000364291"/>
    </source>
</evidence>
<name>A0A5E5P039_9BURK</name>
<gene>
    <name evidence="1" type="ORF">PAP18089_00601</name>
</gene>
<organism evidence="1 2">
    <name type="scientific">Pandoraea apista</name>
    <dbReference type="NCBI Taxonomy" id="93218"/>
    <lineage>
        <taxon>Bacteria</taxon>
        <taxon>Pseudomonadati</taxon>
        <taxon>Pseudomonadota</taxon>
        <taxon>Betaproteobacteria</taxon>
        <taxon>Burkholderiales</taxon>
        <taxon>Burkholderiaceae</taxon>
        <taxon>Pandoraea</taxon>
    </lineage>
</organism>